<name>A0A5E6ME52_9BACT</name>
<evidence type="ECO:0000259" key="1">
    <source>
        <dbReference type="Pfam" id="PF08546"/>
    </source>
</evidence>
<dbReference type="AlphaFoldDB" id="A0A5E6ME52"/>
<dbReference type="PANTHER" id="PTHR21708:SF26">
    <property type="entry name" value="2-DEHYDROPANTOATE 2-REDUCTASE"/>
    <property type="match status" value="1"/>
</dbReference>
<keyword evidence="3" id="KW-1185">Reference proteome</keyword>
<sequence length="114" mass="12857">GGRDVEEILGDPELSRLVVGLMEEVSAVAERRKLPLPEDWTERMIADTTKMGPYRPSTLVDFLAGRTIEVEAIWGEPLRRARKLGVSTPRLQALYALLRSLDRRSADRREVTPS</sequence>
<dbReference type="PANTHER" id="PTHR21708">
    <property type="entry name" value="PROBABLE 2-DEHYDROPANTOATE 2-REDUCTASE"/>
    <property type="match status" value="1"/>
</dbReference>
<dbReference type="GO" id="GO:0008677">
    <property type="term" value="F:2-dehydropantoate 2-reductase activity"/>
    <property type="evidence" value="ECO:0007669"/>
    <property type="project" value="UniProtKB-EC"/>
</dbReference>
<dbReference type="InterPro" id="IPR013328">
    <property type="entry name" value="6PGD_dom2"/>
</dbReference>
<dbReference type="SUPFAM" id="SSF48179">
    <property type="entry name" value="6-phosphogluconate dehydrogenase C-terminal domain-like"/>
    <property type="match status" value="1"/>
</dbReference>
<feature type="domain" description="Ketopantoate reductase C-terminal" evidence="1">
    <location>
        <begin position="4"/>
        <end position="100"/>
    </location>
</feature>
<dbReference type="InterPro" id="IPR051402">
    <property type="entry name" value="KPR-Related"/>
</dbReference>
<keyword evidence="2" id="KW-0560">Oxidoreductase</keyword>
<evidence type="ECO:0000313" key="3">
    <source>
        <dbReference type="Proteomes" id="UP000381693"/>
    </source>
</evidence>
<dbReference type="EC" id="1.1.1.169" evidence="2"/>
<protein>
    <submittedName>
        <fullName evidence="2">Partial 2-dehydropantoate 2-reductase</fullName>
        <ecNumber evidence="2">1.1.1.169</ecNumber>
    </submittedName>
</protein>
<gene>
    <name evidence="2" type="primary">panE/apbA</name>
    <name evidence="2" type="ORF">MAMC_01862</name>
</gene>
<accession>A0A5E6ME52</accession>
<dbReference type="InterPro" id="IPR008927">
    <property type="entry name" value="6-PGluconate_DH-like_C_sf"/>
</dbReference>
<proteinExistence type="predicted"/>
<dbReference type="Gene3D" id="1.10.1040.10">
    <property type="entry name" value="N-(1-d-carboxylethyl)-l-norvaline Dehydrogenase, domain 2"/>
    <property type="match status" value="1"/>
</dbReference>
<dbReference type="EMBL" id="CABFUZ020000206">
    <property type="protein sequence ID" value="VVM07843.1"/>
    <property type="molecule type" value="Genomic_DNA"/>
</dbReference>
<dbReference type="Proteomes" id="UP000381693">
    <property type="component" value="Unassembled WGS sequence"/>
</dbReference>
<evidence type="ECO:0000313" key="2">
    <source>
        <dbReference type="EMBL" id="VVM07843.1"/>
    </source>
</evidence>
<dbReference type="InterPro" id="IPR013752">
    <property type="entry name" value="KPA_reductase"/>
</dbReference>
<comment type="caution">
    <text evidence="2">The sequence shown here is derived from an EMBL/GenBank/DDBJ whole genome shotgun (WGS) entry which is preliminary data.</text>
</comment>
<feature type="non-terminal residue" evidence="2">
    <location>
        <position position="1"/>
    </location>
</feature>
<reference evidence="2" key="1">
    <citation type="submission" date="2019-09" db="EMBL/GenBank/DDBJ databases">
        <authorList>
            <person name="Cremers G."/>
        </authorList>
    </citation>
    <scope>NUCLEOTIDE SEQUENCE [LARGE SCALE GENOMIC DNA]</scope>
    <source>
        <strain evidence="2">3B</strain>
    </source>
</reference>
<dbReference type="FunFam" id="1.10.1040.10:FF:000017">
    <property type="entry name" value="2-dehydropantoate 2-reductase"/>
    <property type="match status" value="1"/>
</dbReference>
<organism evidence="2 3">
    <name type="scientific">Methylacidimicrobium cyclopophantes</name>
    <dbReference type="NCBI Taxonomy" id="1041766"/>
    <lineage>
        <taxon>Bacteria</taxon>
        <taxon>Pseudomonadati</taxon>
        <taxon>Verrucomicrobiota</taxon>
        <taxon>Methylacidimicrobium</taxon>
    </lineage>
</organism>
<dbReference type="Pfam" id="PF08546">
    <property type="entry name" value="ApbA_C"/>
    <property type="match status" value="1"/>
</dbReference>
<dbReference type="RefSeq" id="WP_281290943.1">
    <property type="nucleotide sequence ID" value="NZ_CABFUZ020000206.1"/>
</dbReference>
<dbReference type="GO" id="GO:0005737">
    <property type="term" value="C:cytoplasm"/>
    <property type="evidence" value="ECO:0007669"/>
    <property type="project" value="TreeGrafter"/>
</dbReference>